<name>A0A0F2LW68_SPOSC</name>
<dbReference type="RefSeq" id="XP_016583750.1">
    <property type="nucleotide sequence ID" value="XM_016732491.1"/>
</dbReference>
<evidence type="ECO:0000313" key="2">
    <source>
        <dbReference type="Proteomes" id="UP000033710"/>
    </source>
</evidence>
<sequence length="71" mass="8236">MATIRGESPGHKFIDFAMRSKYKEGGLVEFKRHDHRTNQDSNHSKAANYLRKCQVNKIGARRMQESEVTRS</sequence>
<gene>
    <name evidence="1" type="ORF">SPSK_05755</name>
</gene>
<reference evidence="1 2" key="2">
    <citation type="journal article" date="2015" name="Eukaryot. Cell">
        <title>Asexual propagation of a virulent clone complex in a human and feline outbreak of sporotrichosis.</title>
        <authorList>
            <person name="Teixeira Mde M."/>
            <person name="Rodrigues A.M."/>
            <person name="Tsui C.K."/>
            <person name="de Almeida L.G."/>
            <person name="Van Diepeningen A.D."/>
            <person name="van den Ende B.G."/>
            <person name="Fernandes G.F."/>
            <person name="Kano R."/>
            <person name="Hamelin R.C."/>
            <person name="Lopes-Bezerra L.M."/>
            <person name="Vasconcelos A.T."/>
            <person name="de Hoog S."/>
            <person name="de Camargo Z.P."/>
            <person name="Felipe M.S."/>
        </authorList>
    </citation>
    <scope>NUCLEOTIDE SEQUENCE [LARGE SCALE GENOMIC DNA]</scope>
    <source>
        <strain evidence="1 2">1099-18</strain>
    </source>
</reference>
<protein>
    <submittedName>
        <fullName evidence="1">Uncharacterized protein</fullName>
    </submittedName>
</protein>
<dbReference type="EMBL" id="AXCR01000012">
    <property type="protein sequence ID" value="KJR81074.1"/>
    <property type="molecule type" value="Genomic_DNA"/>
</dbReference>
<accession>A0A0F2LW68</accession>
<dbReference type="Proteomes" id="UP000033710">
    <property type="component" value="Unassembled WGS sequence"/>
</dbReference>
<comment type="caution">
    <text evidence="1">The sequence shown here is derived from an EMBL/GenBank/DDBJ whole genome shotgun (WGS) entry which is preliminary data.</text>
</comment>
<evidence type="ECO:0000313" key="1">
    <source>
        <dbReference type="EMBL" id="KJR81074.1"/>
    </source>
</evidence>
<proteinExistence type="predicted"/>
<dbReference type="GeneID" id="27667768"/>
<dbReference type="AlphaFoldDB" id="A0A0F2LW68"/>
<dbReference type="KEGG" id="ssck:SPSK_05755"/>
<organism evidence="1 2">
    <name type="scientific">Sporothrix schenckii 1099-18</name>
    <dbReference type="NCBI Taxonomy" id="1397361"/>
    <lineage>
        <taxon>Eukaryota</taxon>
        <taxon>Fungi</taxon>
        <taxon>Dikarya</taxon>
        <taxon>Ascomycota</taxon>
        <taxon>Pezizomycotina</taxon>
        <taxon>Sordariomycetes</taxon>
        <taxon>Sordariomycetidae</taxon>
        <taxon>Ophiostomatales</taxon>
        <taxon>Ophiostomataceae</taxon>
        <taxon>Sporothrix</taxon>
    </lineage>
</organism>
<reference evidence="1 2" key="1">
    <citation type="journal article" date="2014" name="BMC Genomics">
        <title>Comparative genomics of the major fungal agents of human and animal Sporotrichosis: Sporothrix schenckii and Sporothrix brasiliensis.</title>
        <authorList>
            <person name="Teixeira M.M."/>
            <person name="de Almeida L.G."/>
            <person name="Kubitschek-Barreira P."/>
            <person name="Alves F.L."/>
            <person name="Kioshima E.S."/>
            <person name="Abadio A.K."/>
            <person name="Fernandes L."/>
            <person name="Derengowski L.S."/>
            <person name="Ferreira K.S."/>
            <person name="Souza R.C."/>
            <person name="Ruiz J.C."/>
            <person name="de Andrade N.C."/>
            <person name="Paes H.C."/>
            <person name="Nicola A.M."/>
            <person name="Albuquerque P."/>
            <person name="Gerber A.L."/>
            <person name="Martins V.P."/>
            <person name="Peconick L.D."/>
            <person name="Neto A.V."/>
            <person name="Chaucanez C.B."/>
            <person name="Silva P.A."/>
            <person name="Cunha O.L."/>
            <person name="de Oliveira F.F."/>
            <person name="dos Santos T.C."/>
            <person name="Barros A.L."/>
            <person name="Soares M.A."/>
            <person name="de Oliveira L.M."/>
            <person name="Marini M.M."/>
            <person name="Villalobos-Duno H."/>
            <person name="Cunha M.M."/>
            <person name="de Hoog S."/>
            <person name="da Silveira J.F."/>
            <person name="Henrissat B."/>
            <person name="Nino-Vega G.A."/>
            <person name="Cisalpino P.S."/>
            <person name="Mora-Montes H.M."/>
            <person name="Almeida S.R."/>
            <person name="Stajich J.E."/>
            <person name="Lopes-Bezerra L.M."/>
            <person name="Vasconcelos A.T."/>
            <person name="Felipe M.S."/>
        </authorList>
    </citation>
    <scope>NUCLEOTIDE SEQUENCE [LARGE SCALE GENOMIC DNA]</scope>
    <source>
        <strain evidence="1 2">1099-18</strain>
    </source>
</reference>
<dbReference type="VEuPathDB" id="FungiDB:SPSK_05755"/>